<protein>
    <submittedName>
        <fullName evidence="2">Uncharacterized protein</fullName>
    </submittedName>
</protein>
<reference evidence="2" key="1">
    <citation type="journal article" date="2020" name="Stud. Mycol.">
        <title>101 Dothideomycetes genomes: a test case for predicting lifestyles and emergence of pathogens.</title>
        <authorList>
            <person name="Haridas S."/>
            <person name="Albert R."/>
            <person name="Binder M."/>
            <person name="Bloem J."/>
            <person name="Labutti K."/>
            <person name="Salamov A."/>
            <person name="Andreopoulos B."/>
            <person name="Baker S."/>
            <person name="Barry K."/>
            <person name="Bills G."/>
            <person name="Bluhm B."/>
            <person name="Cannon C."/>
            <person name="Castanera R."/>
            <person name="Culley D."/>
            <person name="Daum C."/>
            <person name="Ezra D."/>
            <person name="Gonzalez J."/>
            <person name="Henrissat B."/>
            <person name="Kuo A."/>
            <person name="Liang C."/>
            <person name="Lipzen A."/>
            <person name="Lutzoni F."/>
            <person name="Magnuson J."/>
            <person name="Mondo S."/>
            <person name="Nolan M."/>
            <person name="Ohm R."/>
            <person name="Pangilinan J."/>
            <person name="Park H.-J."/>
            <person name="Ramirez L."/>
            <person name="Alfaro M."/>
            <person name="Sun H."/>
            <person name="Tritt A."/>
            <person name="Yoshinaga Y."/>
            <person name="Zwiers L.-H."/>
            <person name="Turgeon B."/>
            <person name="Goodwin S."/>
            <person name="Spatafora J."/>
            <person name="Crous P."/>
            <person name="Grigoriev I."/>
        </authorList>
    </citation>
    <scope>NUCLEOTIDE SEQUENCE</scope>
    <source>
        <strain evidence="2">CBS 115976</strain>
    </source>
</reference>
<evidence type="ECO:0000313" key="2">
    <source>
        <dbReference type="EMBL" id="KAF2673867.1"/>
    </source>
</evidence>
<proteinExistence type="predicted"/>
<feature type="region of interest" description="Disordered" evidence="1">
    <location>
        <begin position="110"/>
        <end position="130"/>
    </location>
</feature>
<evidence type="ECO:0000256" key="1">
    <source>
        <dbReference type="SAM" id="MobiDB-lite"/>
    </source>
</evidence>
<evidence type="ECO:0000313" key="3">
    <source>
        <dbReference type="Proteomes" id="UP000799302"/>
    </source>
</evidence>
<accession>A0A6A6UR42</accession>
<sequence length="130" mass="13947">MSSNTTEHFQCPKIPLKAAKSKSISFSSTKNLLTTNNSTTDHSISVKMTNNESVSVSPETPAVSCTGPAPPPLTLARNRPQAPAEDRLSKLPSLLVREQQIPIETFATAASSKDRIASSAARRPVQHHEA</sequence>
<keyword evidence="3" id="KW-1185">Reference proteome</keyword>
<name>A0A6A6UR42_9PEZI</name>
<organism evidence="2 3">
    <name type="scientific">Microthyrium microscopicum</name>
    <dbReference type="NCBI Taxonomy" id="703497"/>
    <lineage>
        <taxon>Eukaryota</taxon>
        <taxon>Fungi</taxon>
        <taxon>Dikarya</taxon>
        <taxon>Ascomycota</taxon>
        <taxon>Pezizomycotina</taxon>
        <taxon>Dothideomycetes</taxon>
        <taxon>Dothideomycetes incertae sedis</taxon>
        <taxon>Microthyriales</taxon>
        <taxon>Microthyriaceae</taxon>
        <taxon>Microthyrium</taxon>
    </lineage>
</organism>
<dbReference type="AlphaFoldDB" id="A0A6A6UR42"/>
<gene>
    <name evidence="2" type="ORF">BT63DRAFT_168759</name>
</gene>
<dbReference type="Proteomes" id="UP000799302">
    <property type="component" value="Unassembled WGS sequence"/>
</dbReference>
<dbReference type="EMBL" id="MU004231">
    <property type="protein sequence ID" value="KAF2673867.1"/>
    <property type="molecule type" value="Genomic_DNA"/>
</dbReference>